<dbReference type="AlphaFoldDB" id="A0A382GZE5"/>
<proteinExistence type="predicted"/>
<feature type="domain" description="DNA ligase OB-like" evidence="1">
    <location>
        <begin position="44"/>
        <end position="104"/>
    </location>
</feature>
<reference evidence="2" key="1">
    <citation type="submission" date="2018-05" db="EMBL/GenBank/DDBJ databases">
        <authorList>
            <person name="Lanie J.A."/>
            <person name="Ng W.-L."/>
            <person name="Kazmierczak K.M."/>
            <person name="Andrzejewski T.M."/>
            <person name="Davidsen T.M."/>
            <person name="Wayne K.J."/>
            <person name="Tettelin H."/>
            <person name="Glass J.I."/>
            <person name="Rusch D."/>
            <person name="Podicherti R."/>
            <person name="Tsui H.-C.T."/>
            <person name="Winkler M.E."/>
        </authorList>
    </citation>
    <scope>NUCLEOTIDE SEQUENCE</scope>
</reference>
<evidence type="ECO:0000313" key="2">
    <source>
        <dbReference type="EMBL" id="SVB79923.1"/>
    </source>
</evidence>
<dbReference type="Pfam" id="PF14743">
    <property type="entry name" value="DNA_ligase_OB_2"/>
    <property type="match status" value="1"/>
</dbReference>
<protein>
    <recommendedName>
        <fullName evidence="1">DNA ligase OB-like domain-containing protein</fullName>
    </recommendedName>
</protein>
<dbReference type="EMBL" id="UINC01058068">
    <property type="protein sequence ID" value="SVB79923.1"/>
    <property type="molecule type" value="Genomic_DNA"/>
</dbReference>
<name>A0A382GZE5_9ZZZZ</name>
<accession>A0A382GZE5</accession>
<evidence type="ECO:0000259" key="1">
    <source>
        <dbReference type="Pfam" id="PF14743"/>
    </source>
</evidence>
<sequence>MVQLRRNTGCKTIHITYFRGFIDKKEKWIFSALLKLIEPQARKGRKLAKIRSLLIKLDIKALFQHGRGFKDAERDNPRIFGRRFVLKHYKYTKTNTLRKALFLQLDQEI</sequence>
<dbReference type="InterPro" id="IPR029319">
    <property type="entry name" value="DNA_ligase_OB"/>
</dbReference>
<organism evidence="2">
    <name type="scientific">marine metagenome</name>
    <dbReference type="NCBI Taxonomy" id="408172"/>
    <lineage>
        <taxon>unclassified sequences</taxon>
        <taxon>metagenomes</taxon>
        <taxon>ecological metagenomes</taxon>
    </lineage>
</organism>
<gene>
    <name evidence="2" type="ORF">METZ01_LOCUS232777</name>
</gene>